<dbReference type="InterPro" id="IPR000008">
    <property type="entry name" value="C2_dom"/>
</dbReference>
<evidence type="ECO:0000313" key="3">
    <source>
        <dbReference type="EMBL" id="CAE8626857.1"/>
    </source>
</evidence>
<dbReference type="AlphaFoldDB" id="A0A813GK62"/>
<dbReference type="GO" id="GO:0010628">
    <property type="term" value="P:positive regulation of gene expression"/>
    <property type="evidence" value="ECO:0007669"/>
    <property type="project" value="TreeGrafter"/>
</dbReference>
<reference evidence="3" key="1">
    <citation type="submission" date="2021-02" db="EMBL/GenBank/DDBJ databases">
        <authorList>
            <person name="Dougan E. K."/>
            <person name="Rhodes N."/>
            <person name="Thang M."/>
            <person name="Chan C."/>
        </authorList>
    </citation>
    <scope>NUCLEOTIDE SEQUENCE</scope>
</reference>
<dbReference type="Proteomes" id="UP000626109">
    <property type="component" value="Unassembled WGS sequence"/>
</dbReference>
<feature type="compositionally biased region" description="Low complexity" evidence="1">
    <location>
        <begin position="508"/>
        <end position="539"/>
    </location>
</feature>
<feature type="compositionally biased region" description="Polar residues" evidence="1">
    <location>
        <begin position="498"/>
        <end position="507"/>
    </location>
</feature>
<dbReference type="Pfam" id="PF00168">
    <property type="entry name" value="C2"/>
    <property type="match status" value="1"/>
</dbReference>
<accession>A0A813GK62</accession>
<dbReference type="SUPFAM" id="SSF49562">
    <property type="entry name" value="C2 domain (Calcium/lipid-binding domain, CaLB)"/>
    <property type="match status" value="1"/>
</dbReference>
<name>A0A813GK62_POLGL</name>
<dbReference type="InterPro" id="IPR035892">
    <property type="entry name" value="C2_domain_sf"/>
</dbReference>
<dbReference type="Gene3D" id="2.60.40.150">
    <property type="entry name" value="C2 domain"/>
    <property type="match status" value="1"/>
</dbReference>
<evidence type="ECO:0000259" key="2">
    <source>
        <dbReference type="PROSITE" id="PS50004"/>
    </source>
</evidence>
<dbReference type="PANTHER" id="PTHR47800:SF5">
    <property type="entry name" value="FER-1-LIKE PROTEIN 6"/>
    <property type="match status" value="1"/>
</dbReference>
<proteinExistence type="predicted"/>
<evidence type="ECO:0000313" key="4">
    <source>
        <dbReference type="Proteomes" id="UP000626109"/>
    </source>
</evidence>
<protein>
    <recommendedName>
        <fullName evidence="2">C2 domain-containing protein</fullName>
    </recommendedName>
</protein>
<dbReference type="PROSITE" id="PS50004">
    <property type="entry name" value="C2"/>
    <property type="match status" value="1"/>
</dbReference>
<dbReference type="EMBL" id="CAJNNW010000344">
    <property type="protein sequence ID" value="CAE8626857.1"/>
    <property type="molecule type" value="Genomic_DNA"/>
</dbReference>
<feature type="region of interest" description="Disordered" evidence="1">
    <location>
        <begin position="441"/>
        <end position="553"/>
    </location>
</feature>
<dbReference type="SMART" id="SM00239">
    <property type="entry name" value="C2"/>
    <property type="match status" value="1"/>
</dbReference>
<evidence type="ECO:0000256" key="1">
    <source>
        <dbReference type="SAM" id="MobiDB-lite"/>
    </source>
</evidence>
<sequence length="584" mass="61546">MEPQEKPADIAVPSVPDEPQEKPAVDEQQPEADAANAVPAVPDEPQEKPAVIEQQLEADAAPPASDPGAVEPPTGPPTSTALPKAELEQGKPPVSVTLPILSAKGLRNVPPASGQSAELGGPLTSTALPKAELEPPATASDVAKPSGPGAVELPTGPKAEPEQGKPPVSVTLSIVSAKGLRNADTWIQGKSDPYVMCTVRGKPGTKFKTKTVDDCLDPVWNESFDLTDFAVGDILDFAVWDEDLLTPGDALGTASLTSDEVFKAGGFEGEVPLQDAGKGIDARLLLRIQAPDADGDIAVPPVPDEPQEKPVVVEQQLEADADKAVSAVPDEPAEKPAVDEQQLEAYADIAVPPVPDEPQEKPAVVEQQLEADADHDEATGSETIGRTAAEVYKVRQQMDELQAELLARYGGEVACEGSSSMGQVSPDAMSLTRAREILRHAASGNARTPQDASADSEAKVNNNNNNNNTSNNYNNNSNTSNNNNNNNNNNNAPLHQPVQGSGASLQFNKNSSNNSNNNNNNNINNKNNDNTNNNSNINNKLPQRDLSPESSLGCRSSLLCARPTPQGGSRRELRKAVGVLLRHS</sequence>
<feature type="region of interest" description="Disordered" evidence="1">
    <location>
        <begin position="1"/>
        <end position="167"/>
    </location>
</feature>
<feature type="compositionally biased region" description="Low complexity" evidence="1">
    <location>
        <begin position="31"/>
        <end position="43"/>
    </location>
</feature>
<gene>
    <name evidence="3" type="ORF">PGLA2088_LOCUS516</name>
</gene>
<feature type="domain" description="C2" evidence="2">
    <location>
        <begin position="147"/>
        <end position="271"/>
    </location>
</feature>
<dbReference type="CDD" id="cd00030">
    <property type="entry name" value="C2"/>
    <property type="match status" value="1"/>
</dbReference>
<dbReference type="PANTHER" id="PTHR47800">
    <property type="entry name" value="C2 DOMAIN-CONTAINING PROTEIN"/>
    <property type="match status" value="1"/>
</dbReference>
<comment type="caution">
    <text evidence="3">The sequence shown here is derived from an EMBL/GenBank/DDBJ whole genome shotgun (WGS) entry which is preliminary data.</text>
</comment>
<feature type="compositionally biased region" description="Low complexity" evidence="1">
    <location>
        <begin position="461"/>
        <end position="491"/>
    </location>
</feature>
<feature type="compositionally biased region" description="Low complexity" evidence="1">
    <location>
        <begin position="58"/>
        <end position="69"/>
    </location>
</feature>
<organism evidence="3 4">
    <name type="scientific">Polarella glacialis</name>
    <name type="common">Dinoflagellate</name>
    <dbReference type="NCBI Taxonomy" id="89957"/>
    <lineage>
        <taxon>Eukaryota</taxon>
        <taxon>Sar</taxon>
        <taxon>Alveolata</taxon>
        <taxon>Dinophyceae</taxon>
        <taxon>Suessiales</taxon>
        <taxon>Suessiaceae</taxon>
        <taxon>Polarella</taxon>
    </lineage>
</organism>